<dbReference type="InterPro" id="IPR039424">
    <property type="entry name" value="SBP_5"/>
</dbReference>
<dbReference type="PROSITE" id="PS51257">
    <property type="entry name" value="PROKAR_LIPOPROTEIN"/>
    <property type="match status" value="1"/>
</dbReference>
<dbReference type="PANTHER" id="PTHR30290">
    <property type="entry name" value="PERIPLASMIC BINDING COMPONENT OF ABC TRANSPORTER"/>
    <property type="match status" value="1"/>
</dbReference>
<accession>A0ABR6WLM6</accession>
<feature type="signal peptide" evidence="4">
    <location>
        <begin position="1"/>
        <end position="27"/>
    </location>
</feature>
<dbReference type="Gene3D" id="3.40.190.10">
    <property type="entry name" value="Periplasmic binding protein-like II"/>
    <property type="match status" value="1"/>
</dbReference>
<reference evidence="6 7" key="1">
    <citation type="journal article" date="2020" name="mSystems">
        <title>Defining Genomic and Predicted Metabolic Features of the Acetobacterium Genus.</title>
        <authorList>
            <person name="Ross D.E."/>
            <person name="Marshall C.W."/>
            <person name="Gulliver D."/>
            <person name="May H.D."/>
            <person name="Norman R.S."/>
        </authorList>
    </citation>
    <scope>NUCLEOTIDE SEQUENCE [LARGE SCALE GENOMIC DNA]</scope>
    <source>
        <strain evidence="6 7">DSM 9173</strain>
    </source>
</reference>
<feature type="domain" description="Solute-binding protein family 5" evidence="5">
    <location>
        <begin position="82"/>
        <end position="432"/>
    </location>
</feature>
<comment type="similarity">
    <text evidence="2">Belongs to the bacterial solute-binding protein 5 family.</text>
</comment>
<evidence type="ECO:0000256" key="3">
    <source>
        <dbReference type="ARBA" id="ARBA00022729"/>
    </source>
</evidence>
<proteinExistence type="inferred from homology"/>
<dbReference type="RefSeq" id="WP_148605118.1">
    <property type="nucleotide sequence ID" value="NZ_RXYB01000018.1"/>
</dbReference>
<keyword evidence="3 4" id="KW-0732">Signal</keyword>
<dbReference type="PROSITE" id="PS01040">
    <property type="entry name" value="SBP_BACTERIAL_5"/>
    <property type="match status" value="1"/>
</dbReference>
<evidence type="ECO:0000256" key="4">
    <source>
        <dbReference type="SAM" id="SignalP"/>
    </source>
</evidence>
<evidence type="ECO:0000259" key="5">
    <source>
        <dbReference type="Pfam" id="PF00496"/>
    </source>
</evidence>
<dbReference type="Proteomes" id="UP000653358">
    <property type="component" value="Unassembled WGS sequence"/>
</dbReference>
<dbReference type="PIRSF" id="PIRSF002741">
    <property type="entry name" value="MppA"/>
    <property type="match status" value="1"/>
</dbReference>
<feature type="chain" id="PRO_5046146804" evidence="4">
    <location>
        <begin position="28"/>
        <end position="517"/>
    </location>
</feature>
<gene>
    <name evidence="6" type="ORF">GH807_09785</name>
</gene>
<organism evidence="6 7">
    <name type="scientific">Acetobacterium tundrae</name>
    <dbReference type="NCBI Taxonomy" id="132932"/>
    <lineage>
        <taxon>Bacteria</taxon>
        <taxon>Bacillati</taxon>
        <taxon>Bacillota</taxon>
        <taxon>Clostridia</taxon>
        <taxon>Eubacteriales</taxon>
        <taxon>Eubacteriaceae</taxon>
        <taxon>Acetobacterium</taxon>
    </lineage>
</organism>
<evidence type="ECO:0000313" key="6">
    <source>
        <dbReference type="EMBL" id="MBC3797339.1"/>
    </source>
</evidence>
<protein>
    <submittedName>
        <fullName evidence="6">ABC transporter substrate-binding protein</fullName>
    </submittedName>
</protein>
<dbReference type="Pfam" id="PF00496">
    <property type="entry name" value="SBP_bac_5"/>
    <property type="match status" value="1"/>
</dbReference>
<comment type="caution">
    <text evidence="6">The sequence shown here is derived from an EMBL/GenBank/DDBJ whole genome shotgun (WGS) entry which is preliminary data.</text>
</comment>
<evidence type="ECO:0000313" key="7">
    <source>
        <dbReference type="Proteomes" id="UP000653358"/>
    </source>
</evidence>
<keyword evidence="7" id="KW-1185">Reference proteome</keyword>
<dbReference type="InterPro" id="IPR000914">
    <property type="entry name" value="SBP_5_dom"/>
</dbReference>
<comment type="subcellular location">
    <subcellularLocation>
        <location evidence="1">Cell membrane</location>
        <topology evidence="1">Lipid-anchor</topology>
    </subcellularLocation>
</comment>
<dbReference type="PANTHER" id="PTHR30290:SF81">
    <property type="entry name" value="OLIGOPEPTIDE-BINDING PROTEIN OPPA"/>
    <property type="match status" value="1"/>
</dbReference>
<dbReference type="EMBL" id="WJBB01000010">
    <property type="protein sequence ID" value="MBC3797339.1"/>
    <property type="molecule type" value="Genomic_DNA"/>
</dbReference>
<dbReference type="InterPro" id="IPR023765">
    <property type="entry name" value="SBP_5_CS"/>
</dbReference>
<evidence type="ECO:0000256" key="2">
    <source>
        <dbReference type="ARBA" id="ARBA00005695"/>
    </source>
</evidence>
<sequence length="517" mass="56350">MKRKGKLLALVLTGALAVGMLTGCGNAGSTKSEVEKEFNYGTVAYSVSNSNTGLNPHDSYSGWSTVRYGVGETLFKFNAKMELEPWLAKDYEQIDDNTVKINLRDDVKFSNGKKMTGEAVKACFEDLIAKHDRAPKDLQIKSITADGQSVTIVSENKVPALINYLCDPYGAIVDVEAGVTADKNVVGTGPYVATAVSDTEINLEANKDYWGGTPKVGKVNVKSITDGDTLTMALQSGEIDASQGLPYASLKLFQDNNDYTISSCNTSRVYQAALNYNSPVIQDAAVRQAMAMSMDKDGFASTLLQGNGTPAIGPFPANLIFGGDKVNASKYDIEGAKKVLEAAGWVDIDGDGIREKDGQKLSVKWLTYTSRQELPLLAESVQASYKLAGIDVHVNATDSYKDFLKAGDYDVFANAFVTTPTGDPQYYFTTHVVDGSDYNQGHYHCEKVEQLVAQLRTEFDKDKRNDLAVKIAQQVVDDNAYIYASYLKMSFVMKKGVTGFTSHPSDYYEITADLDMN</sequence>
<dbReference type="InterPro" id="IPR030678">
    <property type="entry name" value="Peptide/Ni-bd"/>
</dbReference>
<name>A0ABR6WLM6_9FIRM</name>
<dbReference type="SUPFAM" id="SSF53850">
    <property type="entry name" value="Periplasmic binding protein-like II"/>
    <property type="match status" value="1"/>
</dbReference>
<evidence type="ECO:0000256" key="1">
    <source>
        <dbReference type="ARBA" id="ARBA00004193"/>
    </source>
</evidence>
<dbReference type="CDD" id="cd08490">
    <property type="entry name" value="PBP2_NikA_DppA_OppA_like_3"/>
    <property type="match status" value="1"/>
</dbReference>
<dbReference type="Gene3D" id="3.10.105.10">
    <property type="entry name" value="Dipeptide-binding Protein, Domain 3"/>
    <property type="match status" value="1"/>
</dbReference>